<keyword evidence="2" id="KW-1185">Reference proteome</keyword>
<proteinExistence type="predicted"/>
<comment type="caution">
    <text evidence="1">The sequence shown here is derived from an EMBL/GenBank/DDBJ whole genome shotgun (WGS) entry which is preliminary data.</text>
</comment>
<gene>
    <name evidence="1" type="ORF">BJ138DRAFT_1110874</name>
</gene>
<dbReference type="Proteomes" id="UP000790377">
    <property type="component" value="Unassembled WGS sequence"/>
</dbReference>
<dbReference type="EMBL" id="MU267619">
    <property type="protein sequence ID" value="KAH7914054.1"/>
    <property type="molecule type" value="Genomic_DNA"/>
</dbReference>
<accession>A0ACB8ALK1</accession>
<organism evidence="1 2">
    <name type="scientific">Hygrophoropsis aurantiaca</name>
    <dbReference type="NCBI Taxonomy" id="72124"/>
    <lineage>
        <taxon>Eukaryota</taxon>
        <taxon>Fungi</taxon>
        <taxon>Dikarya</taxon>
        <taxon>Basidiomycota</taxon>
        <taxon>Agaricomycotina</taxon>
        <taxon>Agaricomycetes</taxon>
        <taxon>Agaricomycetidae</taxon>
        <taxon>Boletales</taxon>
        <taxon>Coniophorineae</taxon>
        <taxon>Hygrophoropsidaceae</taxon>
        <taxon>Hygrophoropsis</taxon>
    </lineage>
</organism>
<name>A0ACB8ALK1_9AGAM</name>
<protein>
    <submittedName>
        <fullName evidence="1">Uncharacterized protein</fullName>
    </submittedName>
</protein>
<evidence type="ECO:0000313" key="1">
    <source>
        <dbReference type="EMBL" id="KAH7914054.1"/>
    </source>
</evidence>
<sequence length="280" mass="30848">MATIPNLSLTFGPVQIGVAASSFLSGCLTIQTYIYYSRFSSDPFLLKTFVAFLVLLEAIHLFCIVISQWQMSLGLPASLIALPYAGDMVIALTNLIFFCVQSFLILRLLKLSKNNKYLALACMVPCAGAFALGTMVTVHAFMMTSIEQFANAQYLTIITTLGTAAVCNIAVTTGLMYYLFKLRKTEFSRTNMTVDTLMLWTIETGLIPYICAIAVLICFITMRENYIWVGLYEILASSYANACLTALNSRAFFNNKSAVNMLDQNQKGSKSSGIVIDITT</sequence>
<evidence type="ECO:0000313" key="2">
    <source>
        <dbReference type="Proteomes" id="UP000790377"/>
    </source>
</evidence>
<reference evidence="1" key="1">
    <citation type="journal article" date="2021" name="New Phytol.">
        <title>Evolutionary innovations through gain and loss of genes in the ectomycorrhizal Boletales.</title>
        <authorList>
            <person name="Wu G."/>
            <person name="Miyauchi S."/>
            <person name="Morin E."/>
            <person name="Kuo A."/>
            <person name="Drula E."/>
            <person name="Varga T."/>
            <person name="Kohler A."/>
            <person name="Feng B."/>
            <person name="Cao Y."/>
            <person name="Lipzen A."/>
            <person name="Daum C."/>
            <person name="Hundley H."/>
            <person name="Pangilinan J."/>
            <person name="Johnson J."/>
            <person name="Barry K."/>
            <person name="LaButti K."/>
            <person name="Ng V."/>
            <person name="Ahrendt S."/>
            <person name="Min B."/>
            <person name="Choi I.G."/>
            <person name="Park H."/>
            <person name="Plett J.M."/>
            <person name="Magnuson J."/>
            <person name="Spatafora J.W."/>
            <person name="Nagy L.G."/>
            <person name="Henrissat B."/>
            <person name="Grigoriev I.V."/>
            <person name="Yang Z.L."/>
            <person name="Xu J."/>
            <person name="Martin F.M."/>
        </authorList>
    </citation>
    <scope>NUCLEOTIDE SEQUENCE</scope>
    <source>
        <strain evidence="1">ATCC 28755</strain>
    </source>
</reference>